<dbReference type="PANTHER" id="PTHR10517:SF28">
    <property type="entry name" value="COILIN"/>
    <property type="match status" value="1"/>
</dbReference>
<feature type="domain" description="Folate receptor-like" evidence="4">
    <location>
        <begin position="51"/>
        <end position="154"/>
    </location>
</feature>
<evidence type="ECO:0000256" key="3">
    <source>
        <dbReference type="ARBA" id="ARBA00023157"/>
    </source>
</evidence>
<dbReference type="GeneID" id="102807164"/>
<evidence type="ECO:0000313" key="5">
    <source>
        <dbReference type="Proteomes" id="UP000694865"/>
    </source>
</evidence>
<evidence type="ECO:0000256" key="2">
    <source>
        <dbReference type="ARBA" id="ARBA00022729"/>
    </source>
</evidence>
<dbReference type="InterPro" id="IPR018143">
    <property type="entry name" value="Folate_rcpt-like"/>
</dbReference>
<comment type="similarity">
    <text evidence="1">Belongs to the folate receptor family.</text>
</comment>
<organism evidence="5 6">
    <name type="scientific">Saccoglossus kowalevskii</name>
    <name type="common">Acorn worm</name>
    <dbReference type="NCBI Taxonomy" id="10224"/>
    <lineage>
        <taxon>Eukaryota</taxon>
        <taxon>Metazoa</taxon>
        <taxon>Hemichordata</taxon>
        <taxon>Enteropneusta</taxon>
        <taxon>Harrimaniidae</taxon>
        <taxon>Saccoglossus</taxon>
    </lineage>
</organism>
<sequence length="199" mass="22597">MAVYGELGRYPIDCFSKKQRLKYFNQATNSDNTLLIREAYLVNKNVKGDSRYASPEASLSNCSWYSQSACCKRTEVTSVFGGMYSLYGASTACQSRLNYMMCYFCSPAQGEWYDNHVRICMEFCDDTYTNCMNAKYNGHTIGEKYRNGRHFCESQQFEVVHSKQGCFDFDPGAFGSSTMSALHKVVFLISVFVSILNTV</sequence>
<dbReference type="PANTHER" id="PTHR10517">
    <property type="entry name" value="FOLATE RECEPTOR"/>
    <property type="match status" value="1"/>
</dbReference>
<dbReference type="RefSeq" id="XP_006824546.1">
    <property type="nucleotide sequence ID" value="XM_006824483.1"/>
</dbReference>
<evidence type="ECO:0000256" key="1">
    <source>
        <dbReference type="ARBA" id="ARBA00007932"/>
    </source>
</evidence>
<dbReference type="Proteomes" id="UP000694865">
    <property type="component" value="Unplaced"/>
</dbReference>
<dbReference type="InterPro" id="IPR004269">
    <property type="entry name" value="Folate_rcpt"/>
</dbReference>
<dbReference type="Pfam" id="PF03024">
    <property type="entry name" value="Folate_rec"/>
    <property type="match status" value="1"/>
</dbReference>
<protein>
    <submittedName>
        <fullName evidence="6">Uncharacterized protein LOC102807164</fullName>
    </submittedName>
</protein>
<reference evidence="6" key="1">
    <citation type="submission" date="2025-08" db="UniProtKB">
        <authorList>
            <consortium name="RefSeq"/>
        </authorList>
    </citation>
    <scope>IDENTIFICATION</scope>
    <source>
        <tissue evidence="6">Testes</tissue>
    </source>
</reference>
<gene>
    <name evidence="6" type="primary">LOC102807164</name>
</gene>
<keyword evidence="5" id="KW-1185">Reference proteome</keyword>
<accession>A0ABM0MX05</accession>
<keyword evidence="2" id="KW-0732">Signal</keyword>
<keyword evidence="3" id="KW-1015">Disulfide bond</keyword>
<evidence type="ECO:0000313" key="6">
    <source>
        <dbReference type="RefSeq" id="XP_006824546.1"/>
    </source>
</evidence>
<name>A0ABM0MX05_SACKO</name>
<proteinExistence type="inferred from homology"/>
<evidence type="ECO:0000259" key="4">
    <source>
        <dbReference type="Pfam" id="PF03024"/>
    </source>
</evidence>